<proteinExistence type="inferred from homology"/>
<dbReference type="InterPro" id="IPR050101">
    <property type="entry name" value="CinA"/>
</dbReference>
<comment type="caution">
    <text evidence="2">The sequence shown here is derived from an EMBL/GenBank/DDBJ whole genome shotgun (WGS) entry which is preliminary data.</text>
</comment>
<dbReference type="CDD" id="cd00885">
    <property type="entry name" value="cinA"/>
    <property type="match status" value="1"/>
</dbReference>
<dbReference type="InterPro" id="IPR041424">
    <property type="entry name" value="CinA_KH"/>
</dbReference>
<dbReference type="NCBIfam" id="TIGR00199">
    <property type="entry name" value="PncC_domain"/>
    <property type="match status" value="1"/>
</dbReference>
<evidence type="ECO:0000313" key="2">
    <source>
        <dbReference type="EMBL" id="MPL60596.1"/>
    </source>
</evidence>
<dbReference type="AlphaFoldDB" id="A0A644T164"/>
<evidence type="ECO:0000259" key="1">
    <source>
        <dbReference type="SMART" id="SM00852"/>
    </source>
</evidence>
<accession>A0A644T164</accession>
<dbReference type="Gene3D" id="3.30.70.2860">
    <property type="match status" value="1"/>
</dbReference>
<dbReference type="InterPro" id="IPR008136">
    <property type="entry name" value="CinA_C"/>
</dbReference>
<dbReference type="PIRSF" id="PIRSF006728">
    <property type="entry name" value="CinA"/>
    <property type="match status" value="1"/>
</dbReference>
<dbReference type="InterPro" id="IPR008135">
    <property type="entry name" value="Competence-induced_CinA"/>
</dbReference>
<dbReference type="Pfam" id="PF18146">
    <property type="entry name" value="CinA_KH"/>
    <property type="match status" value="1"/>
</dbReference>
<dbReference type="InterPro" id="IPR001453">
    <property type="entry name" value="MoaB/Mog_dom"/>
</dbReference>
<dbReference type="SUPFAM" id="SSF53218">
    <property type="entry name" value="Molybdenum cofactor biosynthesis proteins"/>
    <property type="match status" value="1"/>
</dbReference>
<dbReference type="Pfam" id="PF02464">
    <property type="entry name" value="CinA"/>
    <property type="match status" value="1"/>
</dbReference>
<dbReference type="NCBIfam" id="TIGR00200">
    <property type="entry name" value="cinA_nterm"/>
    <property type="match status" value="1"/>
</dbReference>
<gene>
    <name evidence="2" type="primary">cinA_2</name>
    <name evidence="2" type="ORF">SDC9_06157</name>
</gene>
<dbReference type="SUPFAM" id="SSF142433">
    <property type="entry name" value="CinA-like"/>
    <property type="match status" value="1"/>
</dbReference>
<protein>
    <submittedName>
        <fullName evidence="2">Putative competence-damage inducible protein</fullName>
    </submittedName>
</protein>
<reference evidence="2" key="1">
    <citation type="submission" date="2019-08" db="EMBL/GenBank/DDBJ databases">
        <authorList>
            <person name="Kucharzyk K."/>
            <person name="Murdoch R.W."/>
            <person name="Higgins S."/>
            <person name="Loffler F."/>
        </authorList>
    </citation>
    <scope>NUCLEOTIDE SEQUENCE</scope>
</reference>
<dbReference type="InterPro" id="IPR036425">
    <property type="entry name" value="MoaB/Mog-like_dom_sf"/>
</dbReference>
<dbReference type="Gene3D" id="3.40.980.10">
    <property type="entry name" value="MoaB/Mog-like domain"/>
    <property type="match status" value="1"/>
</dbReference>
<dbReference type="EMBL" id="VSSQ01000012">
    <property type="protein sequence ID" value="MPL60596.1"/>
    <property type="molecule type" value="Genomic_DNA"/>
</dbReference>
<dbReference type="PANTHER" id="PTHR13939:SF0">
    <property type="entry name" value="NMN AMIDOHYDROLASE-LIKE PROTEIN YFAY"/>
    <property type="match status" value="1"/>
</dbReference>
<dbReference type="Gene3D" id="3.90.950.20">
    <property type="entry name" value="CinA-like"/>
    <property type="match status" value="1"/>
</dbReference>
<dbReference type="InterPro" id="IPR036653">
    <property type="entry name" value="CinA-like_C"/>
</dbReference>
<dbReference type="SMART" id="SM00852">
    <property type="entry name" value="MoCF_biosynth"/>
    <property type="match status" value="1"/>
</dbReference>
<dbReference type="HAMAP" id="MF_00226_B">
    <property type="entry name" value="CinA_B"/>
    <property type="match status" value="1"/>
</dbReference>
<dbReference type="NCBIfam" id="TIGR00177">
    <property type="entry name" value="molyb_syn"/>
    <property type="match status" value="1"/>
</dbReference>
<feature type="domain" description="MoaB/Mog" evidence="1">
    <location>
        <begin position="4"/>
        <end position="171"/>
    </location>
</feature>
<dbReference type="Pfam" id="PF00994">
    <property type="entry name" value="MoCF_biosynth"/>
    <property type="match status" value="1"/>
</dbReference>
<organism evidence="2">
    <name type="scientific">bioreactor metagenome</name>
    <dbReference type="NCBI Taxonomy" id="1076179"/>
    <lineage>
        <taxon>unclassified sequences</taxon>
        <taxon>metagenomes</taxon>
        <taxon>ecological metagenomes</taxon>
    </lineage>
</organism>
<sequence>MIVELISTGTELLLGQIINTNVAFLAKQLNSLGFNVLFQSVVGDNRDRMGQVINTAISRADIIITSGGLGPTQGDITKEITARMLNRSLILHEPSLEKIKTYFSHRQINMPENNKRQAMIPEGALVIDNERGTAPGIICEYDNKVIINLPGPPHELEWMFSHSIAPYLVKKFGIQGVIVSKVLHVSGIGESSLEEEIKEFIVAQDNPTIALLVKKGEIQVRLTAKAAGQEQAIALISKLEERIRQRVGQYIFAVDDETMESVVGELLKKKKLSIAIAESCTGGLVSSRVTDIAGSSDYLIGSIVCYSNQIKVDEVGVPFQIITDYGAVSEETAKAMAIGIRNKFKADIGVGITGIAGPGGATDTKPVGLVYVAIDGVNDLDCVKYNFSGERTNIKYRTSQAALDIIRRYTLTIGGSNIER</sequence>
<name>A0A644T164_9ZZZZ</name>
<dbReference type="PANTHER" id="PTHR13939">
    <property type="entry name" value="NICOTINAMIDE-NUCLEOTIDE AMIDOHYDROLASE PNCC"/>
    <property type="match status" value="1"/>
</dbReference>
<dbReference type="NCBIfam" id="NF001813">
    <property type="entry name" value="PRK00549.1"/>
    <property type="match status" value="1"/>
</dbReference>